<evidence type="ECO:0000256" key="1">
    <source>
        <dbReference type="SAM" id="Phobius"/>
    </source>
</evidence>
<sequence length="240" mass="26574">MIRILFLFWYGVGLILMLTIGVPKALSFSNGMFLVLFAVYAASIEGKLGEQAAVRWRRIALVGLLTFGIEWAGVQTGWPFGEYAYTSVLGFKVGGVPFTIACAWVGVLLTAILLARGRSKWGRALQAGMWTVIFDLVLDPVAYARQFWIWQGEGGYYGVPASNFISWFLISASLSLFFPVRDISVPVYREAVRLTQLMLFMFGLLGLKEGLYVPMQVALAGALLAEGVLRYDLSSEKQMV</sequence>
<evidence type="ECO:0008006" key="4">
    <source>
        <dbReference type="Google" id="ProtNLM"/>
    </source>
</evidence>
<reference evidence="2 3" key="1">
    <citation type="journal article" date="2014" name="Int. J. Syst. Evol. Microbiol.">
        <title>Complete genome sequence of Corynebacterium casei LMG S-19264T (=DSM 44701T), isolated from a smear-ripened cheese.</title>
        <authorList>
            <consortium name="US DOE Joint Genome Institute (JGI-PGF)"/>
            <person name="Walter F."/>
            <person name="Albersmeier A."/>
            <person name="Kalinowski J."/>
            <person name="Ruckert C."/>
        </authorList>
    </citation>
    <scope>NUCLEOTIDE SEQUENCE [LARGE SCALE GENOMIC DNA]</scope>
    <source>
        <strain evidence="2 3">CGMCC 1.15286</strain>
    </source>
</reference>
<feature type="transmembrane region" description="Helical" evidence="1">
    <location>
        <begin position="28"/>
        <end position="44"/>
    </location>
</feature>
<feature type="transmembrane region" description="Helical" evidence="1">
    <location>
        <begin position="56"/>
        <end position="74"/>
    </location>
</feature>
<dbReference type="Proteomes" id="UP000600247">
    <property type="component" value="Unassembled WGS sequence"/>
</dbReference>
<dbReference type="PANTHER" id="PTHR39419">
    <property type="entry name" value="SLL0814 PROTEIN"/>
    <property type="match status" value="1"/>
</dbReference>
<feature type="transmembrane region" description="Helical" evidence="1">
    <location>
        <begin position="94"/>
        <end position="115"/>
    </location>
</feature>
<evidence type="ECO:0000313" key="3">
    <source>
        <dbReference type="Proteomes" id="UP000600247"/>
    </source>
</evidence>
<name>A0A917LZC0_9BACL</name>
<feature type="transmembrane region" description="Helical" evidence="1">
    <location>
        <begin position="127"/>
        <end position="144"/>
    </location>
</feature>
<evidence type="ECO:0000313" key="2">
    <source>
        <dbReference type="EMBL" id="GGG68892.1"/>
    </source>
</evidence>
<comment type="caution">
    <text evidence="2">The sequence shown here is derived from an EMBL/GenBank/DDBJ whole genome shotgun (WGS) entry which is preliminary data.</text>
</comment>
<feature type="transmembrane region" description="Helical" evidence="1">
    <location>
        <begin position="5"/>
        <end position="22"/>
    </location>
</feature>
<dbReference type="EMBL" id="BMHY01000004">
    <property type="protein sequence ID" value="GGG68892.1"/>
    <property type="molecule type" value="Genomic_DNA"/>
</dbReference>
<keyword evidence="3" id="KW-1185">Reference proteome</keyword>
<dbReference type="PANTHER" id="PTHR39419:SF1">
    <property type="entry name" value="SLL0814 PROTEIN"/>
    <property type="match status" value="1"/>
</dbReference>
<keyword evidence="1" id="KW-0472">Membrane</keyword>
<accession>A0A917LZC0</accession>
<keyword evidence="1" id="KW-0812">Transmembrane</keyword>
<feature type="transmembrane region" description="Helical" evidence="1">
    <location>
        <begin position="211"/>
        <end position="229"/>
    </location>
</feature>
<proteinExistence type="predicted"/>
<dbReference type="AlphaFoldDB" id="A0A917LZC0"/>
<dbReference type="RefSeq" id="WP_188889507.1">
    <property type="nucleotide sequence ID" value="NZ_BMHY01000004.1"/>
</dbReference>
<feature type="transmembrane region" description="Helical" evidence="1">
    <location>
        <begin position="164"/>
        <end position="180"/>
    </location>
</feature>
<dbReference type="InterPro" id="IPR007354">
    <property type="entry name" value="CruF-like"/>
</dbReference>
<protein>
    <recommendedName>
        <fullName evidence="4">Carotenoid biosynthesis protein</fullName>
    </recommendedName>
</protein>
<gene>
    <name evidence="2" type="ORF">GCM10010918_24910</name>
</gene>
<organism evidence="2 3">
    <name type="scientific">Paenibacillus radicis</name>
    <name type="common">ex Gao et al. 2016</name>
    <dbReference type="NCBI Taxonomy" id="1737354"/>
    <lineage>
        <taxon>Bacteria</taxon>
        <taxon>Bacillati</taxon>
        <taxon>Bacillota</taxon>
        <taxon>Bacilli</taxon>
        <taxon>Bacillales</taxon>
        <taxon>Paenibacillaceae</taxon>
        <taxon>Paenibacillus</taxon>
    </lineage>
</organism>
<dbReference type="Pfam" id="PF04240">
    <property type="entry name" value="Caroten_synth"/>
    <property type="match status" value="1"/>
</dbReference>
<keyword evidence="1" id="KW-1133">Transmembrane helix</keyword>